<evidence type="ECO:0000256" key="4">
    <source>
        <dbReference type="ARBA" id="ARBA00022827"/>
    </source>
</evidence>
<dbReference type="OrthoDB" id="74360at2759"/>
<comment type="caution">
    <text evidence="7">The sequence shown here is derived from an EMBL/GenBank/DDBJ whole genome shotgun (WGS) entry which is preliminary data.</text>
</comment>
<proteinExistence type="inferred from homology"/>
<name>A0A9W9HVV7_9EURO</name>
<keyword evidence="4" id="KW-0274">FAD</keyword>
<dbReference type="Proteomes" id="UP001146351">
    <property type="component" value="Unassembled WGS sequence"/>
</dbReference>
<evidence type="ECO:0008006" key="9">
    <source>
        <dbReference type="Google" id="ProtNLM"/>
    </source>
</evidence>
<dbReference type="GO" id="GO:0050660">
    <property type="term" value="F:flavin adenine dinucleotide binding"/>
    <property type="evidence" value="ECO:0007669"/>
    <property type="project" value="InterPro"/>
</dbReference>
<dbReference type="EMBL" id="JAPQKO010000006">
    <property type="protein sequence ID" value="KAJ5155944.1"/>
    <property type="molecule type" value="Genomic_DNA"/>
</dbReference>
<dbReference type="PANTHER" id="PTHR42877:SF6">
    <property type="entry name" value="MONOOXYGENASE, PUTATIVE (AFU_ORTHOLOGUE AFUA_3G15050)-RELATED"/>
    <property type="match status" value="1"/>
</dbReference>
<dbReference type="InterPro" id="IPR051209">
    <property type="entry name" value="FAD-bind_Monooxygenase_sf"/>
</dbReference>
<dbReference type="GO" id="GO:0004499">
    <property type="term" value="F:N,N-dimethylaniline monooxygenase activity"/>
    <property type="evidence" value="ECO:0007669"/>
    <property type="project" value="InterPro"/>
</dbReference>
<dbReference type="InterPro" id="IPR020946">
    <property type="entry name" value="Flavin_mOase-like"/>
</dbReference>
<organism evidence="7 8">
    <name type="scientific">Penicillium capsulatum</name>
    <dbReference type="NCBI Taxonomy" id="69766"/>
    <lineage>
        <taxon>Eukaryota</taxon>
        <taxon>Fungi</taxon>
        <taxon>Dikarya</taxon>
        <taxon>Ascomycota</taxon>
        <taxon>Pezizomycotina</taxon>
        <taxon>Eurotiomycetes</taxon>
        <taxon>Eurotiomycetidae</taxon>
        <taxon>Eurotiales</taxon>
        <taxon>Aspergillaceae</taxon>
        <taxon>Penicillium</taxon>
    </lineage>
</organism>
<dbReference type="SUPFAM" id="SSF51905">
    <property type="entry name" value="FAD/NAD(P)-binding domain"/>
    <property type="match status" value="2"/>
</dbReference>
<dbReference type="PANTHER" id="PTHR42877">
    <property type="entry name" value="L-ORNITHINE N(5)-MONOOXYGENASE-RELATED"/>
    <property type="match status" value="1"/>
</dbReference>
<reference evidence="7" key="1">
    <citation type="submission" date="2022-11" db="EMBL/GenBank/DDBJ databases">
        <authorList>
            <person name="Petersen C."/>
        </authorList>
    </citation>
    <scope>NUCLEOTIDE SEQUENCE</scope>
    <source>
        <strain evidence="7">IBT 21917</strain>
    </source>
</reference>
<evidence type="ECO:0000256" key="6">
    <source>
        <dbReference type="SAM" id="MobiDB-lite"/>
    </source>
</evidence>
<feature type="compositionally biased region" description="Polar residues" evidence="6">
    <location>
        <begin position="34"/>
        <end position="44"/>
    </location>
</feature>
<dbReference type="InterPro" id="IPR036188">
    <property type="entry name" value="FAD/NAD-bd_sf"/>
</dbReference>
<keyword evidence="3" id="KW-0285">Flavoprotein</keyword>
<reference evidence="7" key="2">
    <citation type="journal article" date="2023" name="IMA Fungus">
        <title>Comparative genomic study of the Penicillium genus elucidates a diverse pangenome and 15 lateral gene transfer events.</title>
        <authorList>
            <person name="Petersen C."/>
            <person name="Sorensen T."/>
            <person name="Nielsen M.R."/>
            <person name="Sondergaard T.E."/>
            <person name="Sorensen J.L."/>
            <person name="Fitzpatrick D.A."/>
            <person name="Frisvad J.C."/>
            <person name="Nielsen K.L."/>
        </authorList>
    </citation>
    <scope>NUCLEOTIDE SEQUENCE</scope>
    <source>
        <strain evidence="7">IBT 21917</strain>
    </source>
</reference>
<sequence>MAVFENPHITTLPSISKIAQTESIKGPSDPLRSPTVTIKDTTSNLDSSKSIESEFQLEEHPVDAVRPIKVGIIGAGLAGVTAGVLLPAKLPGLDLRIYDKNADVGGTWFENTYPGVRCDIPAHAYQSGFSPNPQWSEEFAQGAEIRNYWQSVARKYNVYQYIQFKRQVQKTEWLPEEGKWRVTVEHLDEPKTVTEEKLDVVINAIGHFNAWKLPDYPGIKHYQGKLFHSSNWNHDVDLQGKRIALIGNGASGLQVLPSIQPIASHVDHYARNPTWIADSFSSGTVGVRRLEPNSFSQEQLEAFKDPAEYLKYRTEVERGYFQRFGAIFKDTPENQELREKWTGLMLKRVSDQPELGDHILPDFPPNCRRPTPGPGYLEALTKDNVDYIRTRIQRFTEKGIVTEDGVEREADVVVCSTGANVDHAPPFSIIANGVDLKVAWKKDGQFGFPYSYLGFATPGFPNLLWLGGPYSSGHSGTVPNSIENQVTYIAKVLRKIRSQGIKSMAPSKQAADDFVEYCDNFYPRTVWSANCSSWYNGGRPGARIHGLFPGSAAHANYIRRDPRWEDWEYTYVNPSGNRFAYFGNGWTSREKNPDANLTPHLRIPEEIDLRSHMEGWWDV</sequence>
<dbReference type="Pfam" id="PF00743">
    <property type="entry name" value="FMO-like"/>
    <property type="match status" value="1"/>
</dbReference>
<evidence type="ECO:0000256" key="1">
    <source>
        <dbReference type="ARBA" id="ARBA00001974"/>
    </source>
</evidence>
<evidence type="ECO:0000256" key="3">
    <source>
        <dbReference type="ARBA" id="ARBA00022630"/>
    </source>
</evidence>
<evidence type="ECO:0000256" key="5">
    <source>
        <dbReference type="ARBA" id="ARBA00023002"/>
    </source>
</evidence>
<evidence type="ECO:0000256" key="2">
    <source>
        <dbReference type="ARBA" id="ARBA00010139"/>
    </source>
</evidence>
<feature type="region of interest" description="Disordered" evidence="6">
    <location>
        <begin position="23"/>
        <end position="44"/>
    </location>
</feature>
<comment type="cofactor">
    <cofactor evidence="1">
        <name>FAD</name>
        <dbReference type="ChEBI" id="CHEBI:57692"/>
    </cofactor>
</comment>
<comment type="similarity">
    <text evidence="2">Belongs to the FAD-binding monooxygenase family.</text>
</comment>
<keyword evidence="5" id="KW-0560">Oxidoreductase</keyword>
<accession>A0A9W9HVV7</accession>
<gene>
    <name evidence="7" type="ORF">N7492_008747</name>
</gene>
<dbReference type="AlphaFoldDB" id="A0A9W9HVV7"/>
<protein>
    <recommendedName>
        <fullName evidence="9">Flavin-binding monooxygenase</fullName>
    </recommendedName>
</protein>
<dbReference type="GO" id="GO:0050661">
    <property type="term" value="F:NADP binding"/>
    <property type="evidence" value="ECO:0007669"/>
    <property type="project" value="InterPro"/>
</dbReference>
<keyword evidence="8" id="KW-1185">Reference proteome</keyword>
<evidence type="ECO:0000313" key="7">
    <source>
        <dbReference type="EMBL" id="KAJ5155944.1"/>
    </source>
</evidence>
<dbReference type="Gene3D" id="3.50.50.60">
    <property type="entry name" value="FAD/NAD(P)-binding domain"/>
    <property type="match status" value="2"/>
</dbReference>
<evidence type="ECO:0000313" key="8">
    <source>
        <dbReference type="Proteomes" id="UP001146351"/>
    </source>
</evidence>